<dbReference type="PANTHER" id="PTHR43537">
    <property type="entry name" value="TRANSCRIPTIONAL REGULATOR, GNTR FAMILY"/>
    <property type="match status" value="1"/>
</dbReference>
<name>A0A2T6APW3_9RHOB</name>
<dbReference type="InterPro" id="IPR000524">
    <property type="entry name" value="Tscrpt_reg_HTH_GntR"/>
</dbReference>
<dbReference type="InterPro" id="IPR036388">
    <property type="entry name" value="WH-like_DNA-bd_sf"/>
</dbReference>
<dbReference type="PRINTS" id="PR00035">
    <property type="entry name" value="HTHGNTR"/>
</dbReference>
<dbReference type="Gene3D" id="1.10.10.10">
    <property type="entry name" value="Winged helix-like DNA-binding domain superfamily/Winged helix DNA-binding domain"/>
    <property type="match status" value="1"/>
</dbReference>
<evidence type="ECO:0000313" key="6">
    <source>
        <dbReference type="EMBL" id="PTX45868.1"/>
    </source>
</evidence>
<dbReference type="SMART" id="SM00895">
    <property type="entry name" value="FCD"/>
    <property type="match status" value="1"/>
</dbReference>
<dbReference type="SUPFAM" id="SSF46785">
    <property type="entry name" value="Winged helix' DNA-binding domain"/>
    <property type="match status" value="1"/>
</dbReference>
<dbReference type="SUPFAM" id="SSF48008">
    <property type="entry name" value="GntR ligand-binding domain-like"/>
    <property type="match status" value="1"/>
</dbReference>
<sequence length="249" mass="27123">MMKQILDGLDPGHPVGRGSHGRVVDGLGRAIVAGNPPPGELLPRDEELAEEFGVSRTVLREAMKTLAAKGMVAAKARVGTRVLPRHEWNMFDAQVLRWHLEGEQSEEFYEQLFQMRLAFEPHAAGLAAEKASAQDIETLHDRVRAMRAAQEERAFSAADMEFHRAVFHAAGNAFFFSVVSLVGAALLSLLRLSSPELRADQQEAICDGHQRIADAIAARDPAGAEEAMRGVIRVGWARVFGDSAGPPRG</sequence>
<keyword evidence="4" id="KW-1133">Transmembrane helix</keyword>
<keyword evidence="4" id="KW-0472">Membrane</keyword>
<feature type="domain" description="HTH gntR-type" evidence="5">
    <location>
        <begin position="17"/>
        <end position="85"/>
    </location>
</feature>
<dbReference type="CDD" id="cd07377">
    <property type="entry name" value="WHTH_GntR"/>
    <property type="match status" value="1"/>
</dbReference>
<evidence type="ECO:0000256" key="4">
    <source>
        <dbReference type="SAM" id="Phobius"/>
    </source>
</evidence>
<feature type="transmembrane region" description="Helical" evidence="4">
    <location>
        <begin position="173"/>
        <end position="192"/>
    </location>
</feature>
<protein>
    <submittedName>
        <fullName evidence="6">DNA-binding FadR family transcriptional regulator</fullName>
    </submittedName>
</protein>
<dbReference type="EMBL" id="QBKN01000019">
    <property type="protein sequence ID" value="PTX45868.1"/>
    <property type="molecule type" value="Genomic_DNA"/>
</dbReference>
<keyword evidence="1" id="KW-0805">Transcription regulation</keyword>
<dbReference type="Proteomes" id="UP000244069">
    <property type="component" value="Unassembled WGS sequence"/>
</dbReference>
<keyword evidence="7" id="KW-1185">Reference proteome</keyword>
<keyword evidence="2 6" id="KW-0238">DNA-binding</keyword>
<dbReference type="GO" id="GO:0003700">
    <property type="term" value="F:DNA-binding transcription factor activity"/>
    <property type="evidence" value="ECO:0007669"/>
    <property type="project" value="InterPro"/>
</dbReference>
<keyword evidence="4" id="KW-0812">Transmembrane</keyword>
<evidence type="ECO:0000313" key="7">
    <source>
        <dbReference type="Proteomes" id="UP000244069"/>
    </source>
</evidence>
<accession>A0A2T6APW3</accession>
<dbReference type="AlphaFoldDB" id="A0A2T6APW3"/>
<dbReference type="InterPro" id="IPR036390">
    <property type="entry name" value="WH_DNA-bd_sf"/>
</dbReference>
<dbReference type="Gene3D" id="1.20.120.530">
    <property type="entry name" value="GntR ligand-binding domain-like"/>
    <property type="match status" value="1"/>
</dbReference>
<evidence type="ECO:0000259" key="5">
    <source>
        <dbReference type="PROSITE" id="PS50949"/>
    </source>
</evidence>
<dbReference type="RefSeq" id="WP_244641101.1">
    <property type="nucleotide sequence ID" value="NZ_BMEZ01000020.1"/>
</dbReference>
<gene>
    <name evidence="6" type="ORF">C8N44_11926</name>
</gene>
<dbReference type="InterPro" id="IPR008920">
    <property type="entry name" value="TF_FadR/GntR_C"/>
</dbReference>
<dbReference type="Pfam" id="PF07729">
    <property type="entry name" value="FCD"/>
    <property type="match status" value="1"/>
</dbReference>
<dbReference type="PROSITE" id="PS50949">
    <property type="entry name" value="HTH_GNTR"/>
    <property type="match status" value="1"/>
</dbReference>
<proteinExistence type="predicted"/>
<organism evidence="6 7">
    <name type="scientific">Allosediminivita pacifica</name>
    <dbReference type="NCBI Taxonomy" id="1267769"/>
    <lineage>
        <taxon>Bacteria</taxon>
        <taxon>Pseudomonadati</taxon>
        <taxon>Pseudomonadota</taxon>
        <taxon>Alphaproteobacteria</taxon>
        <taxon>Rhodobacterales</taxon>
        <taxon>Paracoccaceae</taxon>
        <taxon>Allosediminivita</taxon>
    </lineage>
</organism>
<dbReference type="Pfam" id="PF00392">
    <property type="entry name" value="GntR"/>
    <property type="match status" value="1"/>
</dbReference>
<dbReference type="PANTHER" id="PTHR43537:SF44">
    <property type="entry name" value="GNTR FAMILY REGULATORY PROTEIN"/>
    <property type="match status" value="1"/>
</dbReference>
<keyword evidence="3" id="KW-0804">Transcription</keyword>
<evidence type="ECO:0000256" key="2">
    <source>
        <dbReference type="ARBA" id="ARBA00023125"/>
    </source>
</evidence>
<evidence type="ECO:0000256" key="3">
    <source>
        <dbReference type="ARBA" id="ARBA00023163"/>
    </source>
</evidence>
<evidence type="ECO:0000256" key="1">
    <source>
        <dbReference type="ARBA" id="ARBA00023015"/>
    </source>
</evidence>
<comment type="caution">
    <text evidence="6">The sequence shown here is derived from an EMBL/GenBank/DDBJ whole genome shotgun (WGS) entry which is preliminary data.</text>
</comment>
<dbReference type="InterPro" id="IPR011711">
    <property type="entry name" value="GntR_C"/>
</dbReference>
<dbReference type="GO" id="GO:0003677">
    <property type="term" value="F:DNA binding"/>
    <property type="evidence" value="ECO:0007669"/>
    <property type="project" value="UniProtKB-KW"/>
</dbReference>
<reference evidence="6 7" key="1">
    <citation type="submission" date="2018-04" db="EMBL/GenBank/DDBJ databases">
        <title>Genomic Encyclopedia of Archaeal and Bacterial Type Strains, Phase II (KMG-II): from individual species to whole genera.</title>
        <authorList>
            <person name="Goeker M."/>
        </authorList>
    </citation>
    <scope>NUCLEOTIDE SEQUENCE [LARGE SCALE GENOMIC DNA]</scope>
    <source>
        <strain evidence="6 7">DSM 29329</strain>
    </source>
</reference>
<dbReference type="SMART" id="SM00345">
    <property type="entry name" value="HTH_GNTR"/>
    <property type="match status" value="1"/>
</dbReference>